<keyword evidence="10" id="KW-1185">Reference proteome</keyword>
<proteinExistence type="inferred from homology"/>
<dbReference type="KEGG" id="tml:GSTUM_00005397001"/>
<gene>
    <name evidence="9" type="ORF">GSTUM_00005397001</name>
</gene>
<protein>
    <recommendedName>
        <fullName evidence="5">Nucleolar protein 16</fullName>
    </recommendedName>
</protein>
<dbReference type="InParanoid" id="D5GB13"/>
<dbReference type="InterPro" id="IPR019002">
    <property type="entry name" value="Ribosome_biogenesis_Nop16"/>
</dbReference>
<evidence type="ECO:0000256" key="8">
    <source>
        <dbReference type="SAM" id="MobiDB-lite"/>
    </source>
</evidence>
<sequence>MGRQLQKKKNRSSIPKQSKHKNPRIFKVHPTGNALIAANWDRKQTLSQNYRRLGLVSRLGKATGGVEKGFASSAAAQQQQKERVKKLAPGEARIVRDEEGNVIQVIYGKSAEEALDSDSEEFTGCAGGGGEEMDFVKKLEAQATVGERKSRKILCPGEMDWISRLVEKYGEEDCERMVRDRKMNVYQQTLGDIRRRVAIWKRQRAEEEKGKKREEVCT</sequence>
<keyword evidence="6" id="KW-0539">Nucleus</keyword>
<evidence type="ECO:0000256" key="4">
    <source>
        <dbReference type="ARBA" id="ARBA00011187"/>
    </source>
</evidence>
<comment type="function">
    <text evidence="1">Involved in the biogenesis of the 60S ribosomal subunit.</text>
</comment>
<evidence type="ECO:0000256" key="5">
    <source>
        <dbReference type="ARBA" id="ARBA00015522"/>
    </source>
</evidence>
<dbReference type="EMBL" id="FN430086">
    <property type="protein sequence ID" value="CAZ81706.1"/>
    <property type="molecule type" value="Genomic_DNA"/>
</dbReference>
<dbReference type="Pfam" id="PF09420">
    <property type="entry name" value="Nop16"/>
    <property type="match status" value="1"/>
</dbReference>
<accession>D5GB13</accession>
<comment type="similarity">
    <text evidence="3">Belongs to the NOP16 family.</text>
</comment>
<evidence type="ECO:0000256" key="3">
    <source>
        <dbReference type="ARBA" id="ARBA00008479"/>
    </source>
</evidence>
<comment type="subunit">
    <text evidence="4">Component of the pre-66S ribosomal particle.</text>
</comment>
<dbReference type="GO" id="GO:0042273">
    <property type="term" value="P:ribosomal large subunit biogenesis"/>
    <property type="evidence" value="ECO:0007669"/>
    <property type="project" value="EnsemblFungi"/>
</dbReference>
<evidence type="ECO:0000256" key="6">
    <source>
        <dbReference type="ARBA" id="ARBA00023242"/>
    </source>
</evidence>
<dbReference type="GO" id="GO:0005730">
    <property type="term" value="C:nucleolus"/>
    <property type="evidence" value="ECO:0007669"/>
    <property type="project" value="UniProtKB-SubCell"/>
</dbReference>
<evidence type="ECO:0000313" key="9">
    <source>
        <dbReference type="EMBL" id="CAZ81706.1"/>
    </source>
</evidence>
<evidence type="ECO:0000256" key="2">
    <source>
        <dbReference type="ARBA" id="ARBA00004604"/>
    </source>
</evidence>
<dbReference type="OMA" id="MQQTEAD"/>
<evidence type="ECO:0000256" key="7">
    <source>
        <dbReference type="ARBA" id="ARBA00023274"/>
    </source>
</evidence>
<dbReference type="STRING" id="656061.D5GB13"/>
<organism evidence="9 10">
    <name type="scientific">Tuber melanosporum (strain Mel28)</name>
    <name type="common">Perigord black truffle</name>
    <dbReference type="NCBI Taxonomy" id="656061"/>
    <lineage>
        <taxon>Eukaryota</taxon>
        <taxon>Fungi</taxon>
        <taxon>Dikarya</taxon>
        <taxon>Ascomycota</taxon>
        <taxon>Pezizomycotina</taxon>
        <taxon>Pezizomycetes</taxon>
        <taxon>Pezizales</taxon>
        <taxon>Tuberaceae</taxon>
        <taxon>Tuber</taxon>
    </lineage>
</organism>
<dbReference type="RefSeq" id="XP_002837515.1">
    <property type="nucleotide sequence ID" value="XM_002837469.1"/>
</dbReference>
<dbReference type="PANTHER" id="PTHR13243:SF1">
    <property type="entry name" value="NUCLEOLAR PROTEIN 16"/>
    <property type="match status" value="1"/>
</dbReference>
<feature type="region of interest" description="Disordered" evidence="8">
    <location>
        <begin position="1"/>
        <end position="27"/>
    </location>
</feature>
<dbReference type="AlphaFoldDB" id="D5GB13"/>
<dbReference type="Proteomes" id="UP000006911">
    <property type="component" value="Unassembled WGS sequence"/>
</dbReference>
<dbReference type="GeneID" id="9187109"/>
<evidence type="ECO:0000313" key="10">
    <source>
        <dbReference type="Proteomes" id="UP000006911"/>
    </source>
</evidence>
<name>D5GB13_TUBMM</name>
<dbReference type="eggNOG" id="KOG4771">
    <property type="taxonomic scope" value="Eukaryota"/>
</dbReference>
<reference evidence="9" key="1">
    <citation type="journal article" date="2010" name="Nature">
        <title>Perigord black truffle genome uncovers evolutionary origins and mechanisms of symbiosis.</title>
        <authorList>
            <person name="Martin F."/>
            <person name="Kohler A."/>
            <person name="Murat C."/>
            <person name="Balestrini R."/>
            <person name="Coutinho P.M."/>
            <person name="Jaillon O."/>
            <person name="Montanini B."/>
            <person name="Morin E."/>
            <person name="Noel B."/>
            <person name="Percudani R."/>
            <person name="Porcel B."/>
            <person name="Rubini A."/>
            <person name="Amicucci A."/>
            <person name="Amselem J."/>
            <person name="Anthouard V."/>
            <person name="Arcioni S."/>
            <person name="Artiguenave F."/>
            <person name="Aury J.M."/>
            <person name="Ballario P."/>
            <person name="Bolchi A."/>
            <person name="Brenna A."/>
            <person name="Brun A."/>
            <person name="Buee M."/>
            <person name="Cantarel B."/>
            <person name="Chevalier G."/>
            <person name="Couloux A."/>
            <person name="Da Silva C."/>
            <person name="Denoeud F."/>
            <person name="Duplessis S."/>
            <person name="Ghignone S."/>
            <person name="Hilselberger B."/>
            <person name="Iotti M."/>
            <person name="Marcais B."/>
            <person name="Mello A."/>
            <person name="Miranda M."/>
            <person name="Pacioni G."/>
            <person name="Quesneville H."/>
            <person name="Riccioni C."/>
            <person name="Ruotolo R."/>
            <person name="Splivallo R."/>
            <person name="Stocchi V."/>
            <person name="Tisserant E."/>
            <person name="Viscomi A.R."/>
            <person name="Zambonelli A."/>
            <person name="Zampieri E."/>
            <person name="Henrissat B."/>
            <person name="Lebrun M.H."/>
            <person name="Paolocci F."/>
            <person name="Bonfante P."/>
            <person name="Ottonello S."/>
            <person name="Wincker P."/>
        </authorList>
    </citation>
    <scope>NUCLEOTIDE SEQUENCE [LARGE SCALE GENOMIC DNA]</scope>
    <source>
        <strain evidence="9">Mel28</strain>
    </source>
</reference>
<comment type="subcellular location">
    <subcellularLocation>
        <location evidence="2">Nucleus</location>
        <location evidence="2">Nucleolus</location>
    </subcellularLocation>
</comment>
<keyword evidence="7" id="KW-0687">Ribonucleoprotein</keyword>
<dbReference type="FunCoup" id="D5GB13">
    <property type="interactions" value="250"/>
</dbReference>
<dbReference type="PANTHER" id="PTHR13243">
    <property type="entry name" value="HSPC111 PROTEIN-RELATED"/>
    <property type="match status" value="1"/>
</dbReference>
<evidence type="ECO:0000256" key="1">
    <source>
        <dbReference type="ARBA" id="ARBA00002889"/>
    </source>
</evidence>
<dbReference type="HOGENOM" id="CLU_078857_0_0_1"/>
<dbReference type="GO" id="GO:0030687">
    <property type="term" value="C:preribosome, large subunit precursor"/>
    <property type="evidence" value="ECO:0007669"/>
    <property type="project" value="EnsemblFungi"/>
</dbReference>